<comment type="subcellular location">
    <subcellularLocation>
        <location evidence="3">Cytoplasm</location>
    </subcellularLocation>
</comment>
<dbReference type="OrthoDB" id="9795117at2"/>
<keyword evidence="2 3" id="KW-0819">tRNA processing</keyword>
<accession>A0A5J5FT83</accession>
<keyword evidence="1 3" id="KW-0963">Cytoplasm</keyword>
<dbReference type="Proteomes" id="UP000335415">
    <property type="component" value="Unassembled WGS sequence"/>
</dbReference>
<dbReference type="SUPFAM" id="SSF75169">
    <property type="entry name" value="DsrEFH-like"/>
    <property type="match status" value="1"/>
</dbReference>
<reference evidence="4 5" key="1">
    <citation type="submission" date="2019-09" db="EMBL/GenBank/DDBJ databases">
        <authorList>
            <person name="Li Y."/>
        </authorList>
    </citation>
    <scope>NUCLEOTIDE SEQUENCE [LARGE SCALE GENOMIC DNA]</scope>
    <source>
        <strain evidence="4 5">L3-3HA</strain>
    </source>
</reference>
<comment type="function">
    <text evidence="3">Part of a sulfur-relay system required for 2-thiolation of 5-methylaminomethyl-2-thiouridine (mnm(5)s(2)U) at tRNA wobble positions.</text>
</comment>
<evidence type="ECO:0000256" key="1">
    <source>
        <dbReference type="ARBA" id="ARBA00022490"/>
    </source>
</evidence>
<keyword evidence="5" id="KW-1185">Reference proteome</keyword>
<comment type="similarity">
    <text evidence="3">Belongs to the DsrH/TusB family.</text>
</comment>
<dbReference type="GO" id="GO:0016740">
    <property type="term" value="F:transferase activity"/>
    <property type="evidence" value="ECO:0007669"/>
    <property type="project" value="UniProtKB-KW"/>
</dbReference>
<dbReference type="Pfam" id="PF04077">
    <property type="entry name" value="DsrH"/>
    <property type="match status" value="1"/>
</dbReference>
<dbReference type="InterPro" id="IPR007215">
    <property type="entry name" value="Sulphur_relay_TusB/DsrH"/>
</dbReference>
<dbReference type="GO" id="GO:0002143">
    <property type="term" value="P:tRNA wobble position uridine thiolation"/>
    <property type="evidence" value="ECO:0007669"/>
    <property type="project" value="InterPro"/>
</dbReference>
<comment type="subunit">
    <text evidence="3">Heterohexamer, formed by a dimer of trimers. The hexameric TusBCD complex contains 2 copies each of TusB, TusC and TusD. The TusBCD complex interacts with TusE.</text>
</comment>
<dbReference type="GO" id="GO:1990228">
    <property type="term" value="C:sulfurtransferase complex"/>
    <property type="evidence" value="ECO:0007669"/>
    <property type="project" value="TreeGrafter"/>
</dbReference>
<proteinExistence type="inferred from homology"/>
<dbReference type="InterPro" id="IPR027396">
    <property type="entry name" value="DsrEFH-like"/>
</dbReference>
<dbReference type="InterPro" id="IPR023526">
    <property type="entry name" value="Sulphur_relay_TusB"/>
</dbReference>
<dbReference type="PANTHER" id="PTHR37526:SF1">
    <property type="entry name" value="PROTEIN TUSB"/>
    <property type="match status" value="1"/>
</dbReference>
<comment type="caution">
    <text evidence="4">The sequence shown here is derived from an EMBL/GenBank/DDBJ whole genome shotgun (WGS) entry which is preliminary data.</text>
</comment>
<evidence type="ECO:0000256" key="3">
    <source>
        <dbReference type="HAMAP-Rule" id="MF_01564"/>
    </source>
</evidence>
<evidence type="ECO:0000313" key="5">
    <source>
        <dbReference type="Proteomes" id="UP000335415"/>
    </source>
</evidence>
<dbReference type="PANTHER" id="PTHR37526">
    <property type="entry name" value="PROTEIN TUSB"/>
    <property type="match status" value="1"/>
</dbReference>
<gene>
    <name evidence="3 4" type="primary">tusB</name>
    <name evidence="4" type="ORF">FJU30_21355</name>
</gene>
<name>A0A5J5FT83_9GAMM</name>
<dbReference type="Gene3D" id="3.40.1260.10">
    <property type="entry name" value="DsrEFH-like"/>
    <property type="match status" value="1"/>
</dbReference>
<dbReference type="EMBL" id="VYKJ01000014">
    <property type="protein sequence ID" value="KAA8996344.1"/>
    <property type="molecule type" value="Genomic_DNA"/>
</dbReference>
<dbReference type="NCBIfam" id="NF010035">
    <property type="entry name" value="PRK13510.1"/>
    <property type="match status" value="1"/>
</dbReference>
<dbReference type="AlphaFoldDB" id="A0A5J5FT83"/>
<dbReference type="RefSeq" id="WP_150437002.1">
    <property type="nucleotide sequence ID" value="NZ_VYKJ01000014.1"/>
</dbReference>
<dbReference type="NCBIfam" id="TIGR03011">
    <property type="entry name" value="sulf_tusB_dsrH"/>
    <property type="match status" value="1"/>
</dbReference>
<evidence type="ECO:0000313" key="4">
    <source>
        <dbReference type="EMBL" id="KAA8996344.1"/>
    </source>
</evidence>
<organism evidence="4 5">
    <name type="scientific">Affinibrenneria salicis</name>
    <dbReference type="NCBI Taxonomy" id="2590031"/>
    <lineage>
        <taxon>Bacteria</taxon>
        <taxon>Pseudomonadati</taxon>
        <taxon>Pseudomonadota</taxon>
        <taxon>Gammaproteobacteria</taxon>
        <taxon>Enterobacterales</taxon>
        <taxon>Pectobacteriaceae</taxon>
        <taxon>Affinibrenneria</taxon>
    </lineage>
</organism>
<dbReference type="HAMAP" id="MF_01564">
    <property type="entry name" value="Thiourid_synth_B"/>
    <property type="match status" value="1"/>
</dbReference>
<sequence length="95" mass="10237">MLHTLSRSPWQCDIATIVRCLGASDEILLLQDAVVAAIDGGAALSVLLSRGLPLYALREDAAARGIIEQISTKVALISYTDFVGLTVRHSQQMAW</sequence>
<evidence type="ECO:0000256" key="2">
    <source>
        <dbReference type="ARBA" id="ARBA00022694"/>
    </source>
</evidence>
<protein>
    <recommendedName>
        <fullName evidence="3">Protein TusB</fullName>
    </recommendedName>
    <alternativeName>
        <fullName evidence="3">tRNA 2-thiouridine synthesizing protein B</fullName>
    </alternativeName>
</protein>
<keyword evidence="4" id="KW-0808">Transferase</keyword>